<reference evidence="2" key="1">
    <citation type="submission" date="2020-10" db="EMBL/GenBank/DDBJ databases">
        <authorList>
            <person name="Gilroy R."/>
        </authorList>
    </citation>
    <scope>NUCLEOTIDE SEQUENCE</scope>
    <source>
        <strain evidence="2">CHK191-8634</strain>
    </source>
</reference>
<organism evidence="2 3">
    <name type="scientific">Candidatus Ventrousia excrementavium</name>
    <dbReference type="NCBI Taxonomy" id="2840961"/>
    <lineage>
        <taxon>Bacteria</taxon>
        <taxon>Bacillati</taxon>
        <taxon>Bacillota</taxon>
        <taxon>Clostridia</taxon>
        <taxon>Eubacteriales</taxon>
        <taxon>Clostridiaceae</taxon>
        <taxon>Clostridiaceae incertae sedis</taxon>
        <taxon>Candidatus Ventrousia</taxon>
    </lineage>
</organism>
<feature type="compositionally biased region" description="Polar residues" evidence="1">
    <location>
        <begin position="132"/>
        <end position="148"/>
    </location>
</feature>
<evidence type="ECO:0000256" key="1">
    <source>
        <dbReference type="SAM" id="MobiDB-lite"/>
    </source>
</evidence>
<proteinExistence type="predicted"/>
<feature type="region of interest" description="Disordered" evidence="1">
    <location>
        <begin position="122"/>
        <end position="148"/>
    </location>
</feature>
<evidence type="ECO:0000313" key="2">
    <source>
        <dbReference type="EMBL" id="HIU43873.1"/>
    </source>
</evidence>
<accession>A0A9D1LKC8</accession>
<comment type="caution">
    <text evidence="2">The sequence shown here is derived from an EMBL/GenBank/DDBJ whole genome shotgun (WGS) entry which is preliminary data.</text>
</comment>
<gene>
    <name evidence="2" type="ORF">IAB67_06215</name>
</gene>
<sequence length="148" mass="16429">MNFADWYTDLMDVWRVQTVMDGSLTRHERVQVYAGIPCRVYQSDNRAVNLTQTASDVHQEDRLACGLDADVQAGDELIITRGARLGHKTHVVRAFASDPNPYYEPFGAVIPGLAHQEIRLRQQERVKGDVSGDTQGTNEPAESESGTA</sequence>
<reference evidence="2" key="2">
    <citation type="journal article" date="2021" name="PeerJ">
        <title>Extensive microbial diversity within the chicken gut microbiome revealed by metagenomics and culture.</title>
        <authorList>
            <person name="Gilroy R."/>
            <person name="Ravi A."/>
            <person name="Getino M."/>
            <person name="Pursley I."/>
            <person name="Horton D.L."/>
            <person name="Alikhan N.F."/>
            <person name="Baker D."/>
            <person name="Gharbi K."/>
            <person name="Hall N."/>
            <person name="Watson M."/>
            <person name="Adriaenssens E.M."/>
            <person name="Foster-Nyarko E."/>
            <person name="Jarju S."/>
            <person name="Secka A."/>
            <person name="Antonio M."/>
            <person name="Oren A."/>
            <person name="Chaudhuri R.R."/>
            <person name="La Ragione R."/>
            <person name="Hildebrand F."/>
            <person name="Pallen M.J."/>
        </authorList>
    </citation>
    <scope>NUCLEOTIDE SEQUENCE</scope>
    <source>
        <strain evidence="2">CHK191-8634</strain>
    </source>
</reference>
<dbReference type="Proteomes" id="UP000824073">
    <property type="component" value="Unassembled WGS sequence"/>
</dbReference>
<name>A0A9D1LKC8_9CLOT</name>
<dbReference type="AlphaFoldDB" id="A0A9D1LKC8"/>
<evidence type="ECO:0000313" key="3">
    <source>
        <dbReference type="Proteomes" id="UP000824073"/>
    </source>
</evidence>
<protein>
    <submittedName>
        <fullName evidence="2">Uncharacterized protein</fullName>
    </submittedName>
</protein>
<dbReference type="EMBL" id="DVMR01000050">
    <property type="protein sequence ID" value="HIU43873.1"/>
    <property type="molecule type" value="Genomic_DNA"/>
</dbReference>